<gene>
    <name evidence="7" type="ORF">FPZ45_12770</name>
</gene>
<sequence length="254" mass="28704">MSIPLEKEVSIVTPEQVQLEFPTAGVGMRAIAQLIDMLILGAFNLAVIIAIVLIGNEYAMAVLAIIGVVGMVGYYICCEYWMGGQTIGKRMVNIRVVQTDGRNAGLLAVVIRNLFRLIDILPVFYFLGMIVVMSSPRDRRIGDMVAGTIVVVEKEKERLKLRRKIDKRVDWMRVSLPRQELDEESRKAIAYSDWVLLAAWAERLPFVSPERLAYLGRPIAQHFAGKIVVAKEIAPNDTVFLIWLYEQLRGDWEV</sequence>
<accession>A0A559JIW8</accession>
<evidence type="ECO:0000256" key="3">
    <source>
        <dbReference type="ARBA" id="ARBA00022989"/>
    </source>
</evidence>
<dbReference type="EMBL" id="VNJJ01000006">
    <property type="protein sequence ID" value="TVX99812.1"/>
    <property type="molecule type" value="Genomic_DNA"/>
</dbReference>
<feature type="transmembrane region" description="Helical" evidence="5">
    <location>
        <begin position="114"/>
        <end position="134"/>
    </location>
</feature>
<evidence type="ECO:0000256" key="2">
    <source>
        <dbReference type="ARBA" id="ARBA00022692"/>
    </source>
</evidence>
<dbReference type="Pfam" id="PF06271">
    <property type="entry name" value="RDD"/>
    <property type="match status" value="1"/>
</dbReference>
<proteinExistence type="predicted"/>
<organism evidence="7 8">
    <name type="scientific">Cohnella terricola</name>
    <dbReference type="NCBI Taxonomy" id="1289167"/>
    <lineage>
        <taxon>Bacteria</taxon>
        <taxon>Bacillati</taxon>
        <taxon>Bacillota</taxon>
        <taxon>Bacilli</taxon>
        <taxon>Bacillales</taxon>
        <taxon>Paenibacillaceae</taxon>
        <taxon>Cohnella</taxon>
    </lineage>
</organism>
<keyword evidence="2 5" id="KW-0812">Transmembrane</keyword>
<dbReference type="PANTHER" id="PTHR38480:SF1">
    <property type="entry name" value="SLR0254 PROTEIN"/>
    <property type="match status" value="1"/>
</dbReference>
<keyword evidence="8" id="KW-1185">Reference proteome</keyword>
<keyword evidence="4 5" id="KW-0472">Membrane</keyword>
<dbReference type="RefSeq" id="WP_144702082.1">
    <property type="nucleotide sequence ID" value="NZ_VNJJ01000006.1"/>
</dbReference>
<keyword evidence="3 5" id="KW-1133">Transmembrane helix</keyword>
<reference evidence="7 8" key="1">
    <citation type="submission" date="2019-07" db="EMBL/GenBank/DDBJ databases">
        <authorList>
            <person name="Kim J."/>
        </authorList>
    </citation>
    <scope>NUCLEOTIDE SEQUENCE [LARGE SCALE GENOMIC DNA]</scope>
    <source>
        <strain evidence="7 8">G13</strain>
    </source>
</reference>
<evidence type="ECO:0000313" key="8">
    <source>
        <dbReference type="Proteomes" id="UP000316330"/>
    </source>
</evidence>
<dbReference type="GO" id="GO:0016020">
    <property type="term" value="C:membrane"/>
    <property type="evidence" value="ECO:0007669"/>
    <property type="project" value="UniProtKB-SubCell"/>
</dbReference>
<dbReference type="Proteomes" id="UP000316330">
    <property type="component" value="Unassembled WGS sequence"/>
</dbReference>
<feature type="domain" description="RDD" evidence="6">
    <location>
        <begin position="23"/>
        <end position="147"/>
    </location>
</feature>
<evidence type="ECO:0000259" key="6">
    <source>
        <dbReference type="Pfam" id="PF06271"/>
    </source>
</evidence>
<name>A0A559JIW8_9BACL</name>
<comment type="caution">
    <text evidence="7">The sequence shown here is derived from an EMBL/GenBank/DDBJ whole genome shotgun (WGS) entry which is preliminary data.</text>
</comment>
<comment type="subcellular location">
    <subcellularLocation>
        <location evidence="1">Membrane</location>
        <topology evidence="1">Multi-pass membrane protein</topology>
    </subcellularLocation>
</comment>
<feature type="transmembrane region" description="Helical" evidence="5">
    <location>
        <begin position="61"/>
        <end position="82"/>
    </location>
</feature>
<feature type="transmembrane region" description="Helical" evidence="5">
    <location>
        <begin position="30"/>
        <end position="54"/>
    </location>
</feature>
<dbReference type="InterPro" id="IPR010432">
    <property type="entry name" value="RDD"/>
</dbReference>
<evidence type="ECO:0000313" key="7">
    <source>
        <dbReference type="EMBL" id="TVX99812.1"/>
    </source>
</evidence>
<evidence type="ECO:0000256" key="5">
    <source>
        <dbReference type="SAM" id="Phobius"/>
    </source>
</evidence>
<evidence type="ECO:0000256" key="1">
    <source>
        <dbReference type="ARBA" id="ARBA00004141"/>
    </source>
</evidence>
<protein>
    <submittedName>
        <fullName evidence="7">RDD family protein</fullName>
    </submittedName>
</protein>
<dbReference type="OrthoDB" id="9787732at2"/>
<dbReference type="PANTHER" id="PTHR38480">
    <property type="entry name" value="SLR0254 PROTEIN"/>
    <property type="match status" value="1"/>
</dbReference>
<evidence type="ECO:0000256" key="4">
    <source>
        <dbReference type="ARBA" id="ARBA00023136"/>
    </source>
</evidence>
<dbReference type="AlphaFoldDB" id="A0A559JIW8"/>